<protein>
    <submittedName>
        <fullName evidence="1">Uncharacterized protein</fullName>
    </submittedName>
</protein>
<name>W3V7S8_9GAMM</name>
<accession>W3V7S8</accession>
<keyword evidence="2" id="KW-1185">Reference proteome</keyword>
<evidence type="ECO:0000313" key="1">
    <source>
        <dbReference type="EMBL" id="ETS31160.1"/>
    </source>
</evidence>
<dbReference type="Proteomes" id="UP000018957">
    <property type="component" value="Unassembled WGS sequence"/>
</dbReference>
<reference evidence="1 2" key="1">
    <citation type="submission" date="2013-11" db="EMBL/GenBank/DDBJ databases">
        <title>Elucidation of the Photorhabdus temperata genome and generation of transposon mutant library to identify motility mutants.</title>
        <authorList>
            <person name="Hurst S.G.IV."/>
            <person name="Micheals B."/>
            <person name="Abebe-Akele F."/>
            <person name="Rowedder H."/>
            <person name="Bullock H."/>
            <person name="Jackobeck R."/>
            <person name="Janicki E."/>
            <person name="Tisa L.S."/>
        </authorList>
    </citation>
    <scope>NUCLEOTIDE SEQUENCE [LARGE SCALE GENOMIC DNA]</scope>
    <source>
        <strain evidence="1 2">NC19</strain>
    </source>
</reference>
<evidence type="ECO:0000313" key="2">
    <source>
        <dbReference type="Proteomes" id="UP000018957"/>
    </source>
</evidence>
<comment type="caution">
    <text evidence="1">The sequence shown here is derived from an EMBL/GenBank/DDBJ whole genome shotgun (WGS) entry which is preliminary data.</text>
</comment>
<proteinExistence type="predicted"/>
<dbReference type="EMBL" id="AYSJ01000013">
    <property type="protein sequence ID" value="ETS31160.1"/>
    <property type="molecule type" value="Genomic_DNA"/>
</dbReference>
<dbReference type="RefSeq" id="WP_157890148.1">
    <property type="nucleotide sequence ID" value="NZ_AYSJ01000013.1"/>
</dbReference>
<gene>
    <name evidence="1" type="ORF">PTE_03114</name>
</gene>
<dbReference type="AlphaFoldDB" id="W3V7S8"/>
<organism evidence="1 2">
    <name type="scientific">Photorhabdus khanii NC19</name>
    <dbReference type="NCBI Taxonomy" id="1004151"/>
    <lineage>
        <taxon>Bacteria</taxon>
        <taxon>Pseudomonadati</taxon>
        <taxon>Pseudomonadota</taxon>
        <taxon>Gammaproteobacteria</taxon>
        <taxon>Enterobacterales</taxon>
        <taxon>Morganellaceae</taxon>
        <taxon>Photorhabdus</taxon>
    </lineage>
</organism>
<dbReference type="PATRIC" id="fig|1004151.3.peg.3210"/>
<sequence length="49" mass="5594">MSLSINQVVNAQIMPQAVAAQRRDLSMITAILFYYRSQTRLISILILIQ</sequence>